<protein>
    <submittedName>
        <fullName evidence="1">Uncharacterized protein</fullName>
    </submittedName>
</protein>
<dbReference type="Gramene" id="AUR62040095-RA">
    <property type="protein sequence ID" value="AUR62040095-RA:cds"/>
    <property type="gene ID" value="AUR62040095"/>
</dbReference>
<keyword evidence="2" id="KW-1185">Reference proteome</keyword>
<dbReference type="Proteomes" id="UP000596660">
    <property type="component" value="Unplaced"/>
</dbReference>
<reference evidence="1" key="2">
    <citation type="submission" date="2021-03" db="UniProtKB">
        <authorList>
            <consortium name="EnsemblPlants"/>
        </authorList>
    </citation>
    <scope>IDENTIFICATION</scope>
</reference>
<name>A0A803N424_CHEQI</name>
<proteinExistence type="predicted"/>
<sequence length="26" mass="2818">MLSSLLQHLAGSRSTSSTYCLQHIPS</sequence>
<evidence type="ECO:0000313" key="2">
    <source>
        <dbReference type="Proteomes" id="UP000596660"/>
    </source>
</evidence>
<accession>A0A803N424</accession>
<evidence type="ECO:0000313" key="1">
    <source>
        <dbReference type="EnsemblPlants" id="AUR62040095-RA:cds"/>
    </source>
</evidence>
<dbReference type="AlphaFoldDB" id="A0A803N424"/>
<reference evidence="1" key="1">
    <citation type="journal article" date="2017" name="Nature">
        <title>The genome of Chenopodium quinoa.</title>
        <authorList>
            <person name="Jarvis D.E."/>
            <person name="Ho Y.S."/>
            <person name="Lightfoot D.J."/>
            <person name="Schmoeckel S.M."/>
            <person name="Li B."/>
            <person name="Borm T.J.A."/>
            <person name="Ohyanagi H."/>
            <person name="Mineta K."/>
            <person name="Michell C.T."/>
            <person name="Saber N."/>
            <person name="Kharbatia N.M."/>
            <person name="Rupper R.R."/>
            <person name="Sharp A.R."/>
            <person name="Dally N."/>
            <person name="Boughton B.A."/>
            <person name="Woo Y.H."/>
            <person name="Gao G."/>
            <person name="Schijlen E.G.W.M."/>
            <person name="Guo X."/>
            <person name="Momin A.A."/>
            <person name="Negrao S."/>
            <person name="Al-Babili S."/>
            <person name="Gehring C."/>
            <person name="Roessner U."/>
            <person name="Jung C."/>
            <person name="Murphy K."/>
            <person name="Arold S.T."/>
            <person name="Gojobori T."/>
            <person name="van der Linden C.G."/>
            <person name="van Loo E.N."/>
            <person name="Jellen E.N."/>
            <person name="Maughan P.J."/>
            <person name="Tester M."/>
        </authorList>
    </citation>
    <scope>NUCLEOTIDE SEQUENCE [LARGE SCALE GENOMIC DNA]</scope>
    <source>
        <strain evidence="1">cv. PI 614886</strain>
    </source>
</reference>
<organism evidence="1 2">
    <name type="scientific">Chenopodium quinoa</name>
    <name type="common">Quinoa</name>
    <dbReference type="NCBI Taxonomy" id="63459"/>
    <lineage>
        <taxon>Eukaryota</taxon>
        <taxon>Viridiplantae</taxon>
        <taxon>Streptophyta</taxon>
        <taxon>Embryophyta</taxon>
        <taxon>Tracheophyta</taxon>
        <taxon>Spermatophyta</taxon>
        <taxon>Magnoliopsida</taxon>
        <taxon>eudicotyledons</taxon>
        <taxon>Gunneridae</taxon>
        <taxon>Pentapetalae</taxon>
        <taxon>Caryophyllales</taxon>
        <taxon>Chenopodiaceae</taxon>
        <taxon>Chenopodioideae</taxon>
        <taxon>Atripliceae</taxon>
        <taxon>Chenopodium</taxon>
    </lineage>
</organism>
<dbReference type="EnsemblPlants" id="AUR62040095-RA">
    <property type="protein sequence ID" value="AUR62040095-RA:cds"/>
    <property type="gene ID" value="AUR62040095"/>
</dbReference>